<dbReference type="Proteomes" id="UP001165367">
    <property type="component" value="Unassembled WGS sequence"/>
</dbReference>
<name>A0ABS9L0L8_9BACT</name>
<gene>
    <name evidence="2" type="ORF">LZZ85_27920</name>
</gene>
<organism evidence="2 3">
    <name type="scientific">Terrimonas ginsenosidimutans</name>
    <dbReference type="NCBI Taxonomy" id="2908004"/>
    <lineage>
        <taxon>Bacteria</taxon>
        <taxon>Pseudomonadati</taxon>
        <taxon>Bacteroidota</taxon>
        <taxon>Chitinophagia</taxon>
        <taxon>Chitinophagales</taxon>
        <taxon>Chitinophagaceae</taxon>
        <taxon>Terrimonas</taxon>
    </lineage>
</organism>
<sequence>MSEIGIGKQVKNILLKLKDKKYRQLAADDYLKRVSAEEMNTVISDYGGEVTVPPDHVFNNLDITPIIGTEEYTIHFNLWIDDKESDLTLILTCSGQQQTDFRYTIDDILIM</sequence>
<keyword evidence="3" id="KW-1185">Reference proteome</keyword>
<accession>A0ABS9L0L8</accession>
<evidence type="ECO:0000313" key="2">
    <source>
        <dbReference type="EMBL" id="MCG2618160.1"/>
    </source>
</evidence>
<dbReference type="InterPro" id="IPR056085">
    <property type="entry name" value="DUF7668"/>
</dbReference>
<dbReference type="Pfam" id="PF24705">
    <property type="entry name" value="DUF7668"/>
    <property type="match status" value="1"/>
</dbReference>
<dbReference type="EMBL" id="JAKLTR010000037">
    <property type="protein sequence ID" value="MCG2618160.1"/>
    <property type="molecule type" value="Genomic_DNA"/>
</dbReference>
<evidence type="ECO:0000313" key="3">
    <source>
        <dbReference type="Proteomes" id="UP001165367"/>
    </source>
</evidence>
<comment type="caution">
    <text evidence="2">The sequence shown here is derived from an EMBL/GenBank/DDBJ whole genome shotgun (WGS) entry which is preliminary data.</text>
</comment>
<reference evidence="2" key="1">
    <citation type="submission" date="2022-01" db="EMBL/GenBank/DDBJ databases">
        <authorList>
            <person name="Jo J.-H."/>
            <person name="Im W.-T."/>
        </authorList>
    </citation>
    <scope>NUCLEOTIDE SEQUENCE</scope>
    <source>
        <strain evidence="2">NA20</strain>
    </source>
</reference>
<evidence type="ECO:0000259" key="1">
    <source>
        <dbReference type="Pfam" id="PF24705"/>
    </source>
</evidence>
<dbReference type="RefSeq" id="WP_237877378.1">
    <property type="nucleotide sequence ID" value="NZ_JAKLTR010000037.1"/>
</dbReference>
<feature type="domain" description="DUF7668" evidence="1">
    <location>
        <begin position="17"/>
        <end position="111"/>
    </location>
</feature>
<protein>
    <recommendedName>
        <fullName evidence="1">DUF7668 domain-containing protein</fullName>
    </recommendedName>
</protein>
<proteinExistence type="predicted"/>